<keyword evidence="3" id="KW-1185">Reference proteome</keyword>
<dbReference type="Pfam" id="PF03091">
    <property type="entry name" value="CutA1"/>
    <property type="match status" value="1"/>
</dbReference>
<dbReference type="PANTHER" id="PTHR23419:SF8">
    <property type="entry name" value="FI09726P"/>
    <property type="match status" value="1"/>
</dbReference>
<gene>
    <name evidence="2" type="ORF">NARC_130096</name>
</gene>
<dbReference type="PANTHER" id="PTHR23419">
    <property type="entry name" value="DIVALENT CATION TOLERANCE CUTA-RELATED"/>
    <property type="match status" value="1"/>
</dbReference>
<evidence type="ECO:0000313" key="2">
    <source>
        <dbReference type="EMBL" id="TVP39757.1"/>
    </source>
</evidence>
<dbReference type="Gene3D" id="3.30.70.120">
    <property type="match status" value="1"/>
</dbReference>
<comment type="caution">
    <text evidence="2">The sequence shown here is derived from an EMBL/GenBank/DDBJ whole genome shotgun (WGS) entry which is preliminary data.</text>
</comment>
<reference evidence="2 3" key="1">
    <citation type="journal article" date="2019" name="Front. Microbiol.">
        <title>Ammonia Oxidation by the Arctic Terrestrial Thaumarchaeote Candidatus Nitrosocosmicus arcticus Is Stimulated by Increasing Temperatures.</title>
        <authorList>
            <person name="Alves R.J.E."/>
            <person name="Kerou M."/>
            <person name="Zappe A."/>
            <person name="Bittner R."/>
            <person name="Abby S.S."/>
            <person name="Schmidt H.A."/>
            <person name="Pfeifer K."/>
            <person name="Schleper C."/>
        </authorList>
    </citation>
    <scope>NUCLEOTIDE SEQUENCE [LARGE SCALE GENOMIC DNA]</scope>
    <source>
        <strain evidence="2 3">Kfb</strain>
    </source>
</reference>
<dbReference type="InterPro" id="IPR004323">
    <property type="entry name" value="Ion_tolerance_CutA"/>
</dbReference>
<dbReference type="Proteomes" id="UP000315289">
    <property type="component" value="Unassembled WGS sequence"/>
</dbReference>
<protein>
    <submittedName>
        <fullName evidence="2">Putative cutA1 divalent ion tolerance protein (Modular protein)</fullName>
    </submittedName>
</protein>
<dbReference type="InterPro" id="IPR011322">
    <property type="entry name" value="N-reg_PII-like_a/b"/>
</dbReference>
<accession>A0A557ST23</accession>
<dbReference type="EMBL" id="VOAH01000013">
    <property type="protein sequence ID" value="TVP39757.1"/>
    <property type="molecule type" value="Genomic_DNA"/>
</dbReference>
<dbReference type="GO" id="GO:0010038">
    <property type="term" value="P:response to metal ion"/>
    <property type="evidence" value="ECO:0007669"/>
    <property type="project" value="InterPro"/>
</dbReference>
<proteinExistence type="inferred from homology"/>
<dbReference type="InterPro" id="IPR015867">
    <property type="entry name" value="N-reg_PII/ATP_PRibTrfase_C"/>
</dbReference>
<organism evidence="2 3">
    <name type="scientific">Candidatus Nitrosocosmicus arcticus</name>
    <dbReference type="NCBI Taxonomy" id="2035267"/>
    <lineage>
        <taxon>Archaea</taxon>
        <taxon>Nitrososphaerota</taxon>
        <taxon>Nitrososphaeria</taxon>
        <taxon>Nitrososphaerales</taxon>
        <taxon>Nitrososphaeraceae</taxon>
        <taxon>Candidatus Nitrosocosmicus</taxon>
    </lineage>
</organism>
<dbReference type="GO" id="GO:0005507">
    <property type="term" value="F:copper ion binding"/>
    <property type="evidence" value="ECO:0007669"/>
    <property type="project" value="TreeGrafter"/>
</dbReference>
<comment type="similarity">
    <text evidence="1">Belongs to the CutA family.</text>
</comment>
<sequence length="148" mass="17100">MVPDLVNLFDMNRPLLYTNKYNLTLSIKGMQMQDERSSCNGMILISTFSDEQSLIDLSKTLVVEKKLCACVNYTKINSLYVWESELKQEEEIIAFFKTTSSCIQTLKAEILTHHPYKVPEIVIIKMDDVSSEYLSWIINNTHKNNPDL</sequence>
<evidence type="ECO:0000256" key="1">
    <source>
        <dbReference type="ARBA" id="ARBA00010169"/>
    </source>
</evidence>
<dbReference type="SUPFAM" id="SSF54913">
    <property type="entry name" value="GlnB-like"/>
    <property type="match status" value="1"/>
</dbReference>
<dbReference type="AlphaFoldDB" id="A0A557ST23"/>
<evidence type="ECO:0000313" key="3">
    <source>
        <dbReference type="Proteomes" id="UP000315289"/>
    </source>
</evidence>
<name>A0A557ST23_9ARCH</name>